<dbReference type="PANTHER" id="PTHR43162:SF1">
    <property type="entry name" value="PRESTALK A DIFFERENTIATION PROTEIN A"/>
    <property type="match status" value="1"/>
</dbReference>
<proteinExistence type="predicted"/>
<dbReference type="PANTHER" id="PTHR43162">
    <property type="match status" value="1"/>
</dbReference>
<dbReference type="Gene3D" id="3.90.25.10">
    <property type="entry name" value="UDP-galactose 4-epimerase, domain 1"/>
    <property type="match status" value="1"/>
</dbReference>
<dbReference type="Gene3D" id="3.40.50.720">
    <property type="entry name" value="NAD(P)-binding Rossmann-like Domain"/>
    <property type="match status" value="1"/>
</dbReference>
<evidence type="ECO:0000259" key="1">
    <source>
        <dbReference type="Pfam" id="PF05368"/>
    </source>
</evidence>
<keyword evidence="3" id="KW-1185">Reference proteome</keyword>
<dbReference type="EMBL" id="CP042806">
    <property type="protein sequence ID" value="QEE30120.1"/>
    <property type="molecule type" value="Genomic_DNA"/>
</dbReference>
<evidence type="ECO:0000313" key="3">
    <source>
        <dbReference type="Proteomes" id="UP000321820"/>
    </source>
</evidence>
<dbReference type="Pfam" id="PF05368">
    <property type="entry name" value="NmrA"/>
    <property type="match status" value="1"/>
</dbReference>
<dbReference type="InterPro" id="IPR036291">
    <property type="entry name" value="NAD(P)-bd_dom_sf"/>
</dbReference>
<dbReference type="Proteomes" id="UP000321820">
    <property type="component" value="Chromosome"/>
</dbReference>
<reference evidence="2 3" key="1">
    <citation type="submission" date="2019-08" db="EMBL/GenBank/DDBJ databases">
        <title>Complete genome sequence of Terriglobus albidus strain ORNL.</title>
        <authorList>
            <person name="Podar M."/>
        </authorList>
    </citation>
    <scope>NUCLEOTIDE SEQUENCE [LARGE SCALE GENOMIC DNA]</scope>
    <source>
        <strain evidence="2 3">ORNL</strain>
    </source>
</reference>
<accession>A0A5B9EH31</accession>
<dbReference type="SUPFAM" id="SSF51735">
    <property type="entry name" value="NAD(P)-binding Rossmann-fold domains"/>
    <property type="match status" value="1"/>
</dbReference>
<dbReference type="KEGG" id="talb:FTW19_20320"/>
<dbReference type="AlphaFoldDB" id="A0A5B9EH31"/>
<dbReference type="OrthoDB" id="339107at2"/>
<feature type="domain" description="NmrA-like" evidence="1">
    <location>
        <begin position="41"/>
        <end position="285"/>
    </location>
</feature>
<protein>
    <submittedName>
        <fullName evidence="2">NAD-dependent epimerase/dehydratase family protein</fullName>
    </submittedName>
</protein>
<sequence>MGSVLQRVDAVEPHPNHPGAGLHGVLCHRSCAVRTRRDSMKTLVTGSTGKVGAAVVEALAIAGQEVRAASRSPENVAAIDGVEVVRFDYADPATFAESLKDVDRVFLMEPQPAVGPADEVMLPMLEAAMQRECKIVLLSSASVILQQEPLSRVEEVVQKAARWVIVRANWFMDNFHTWWAEPIKYNGILPLPAGDALTPFIDARDVGAAAAAALMREDINGKVFQLTGPEALRYDDAAAVLGQAIQSEVRYVPMEDDEFAKTLSQAGLPEEYVAYILSLFRVTRTGRLSQPTRDFERLTGKTPRSLREYAADYREMWQ</sequence>
<dbReference type="InterPro" id="IPR051604">
    <property type="entry name" value="Ergot_Alk_Oxidoreductase"/>
</dbReference>
<dbReference type="InterPro" id="IPR008030">
    <property type="entry name" value="NmrA-like"/>
</dbReference>
<evidence type="ECO:0000313" key="2">
    <source>
        <dbReference type="EMBL" id="QEE30120.1"/>
    </source>
</evidence>
<gene>
    <name evidence="2" type="ORF">FTW19_20320</name>
</gene>
<organism evidence="2 3">
    <name type="scientific">Terriglobus albidus</name>
    <dbReference type="NCBI Taxonomy" id="1592106"/>
    <lineage>
        <taxon>Bacteria</taxon>
        <taxon>Pseudomonadati</taxon>
        <taxon>Acidobacteriota</taxon>
        <taxon>Terriglobia</taxon>
        <taxon>Terriglobales</taxon>
        <taxon>Acidobacteriaceae</taxon>
        <taxon>Terriglobus</taxon>
    </lineage>
</organism>
<name>A0A5B9EH31_9BACT</name>